<sequence>MTSRTCGHSTGDDQDCGHSTGMTETANTVEEMNRDCGHSRGYETVDCGQQYRG</sequence>
<reference evidence="2" key="1">
    <citation type="submission" date="2023-05" db="EMBL/GenBank/DDBJ databases">
        <authorList>
            <person name="Stuckert A."/>
        </authorList>
    </citation>
    <scope>NUCLEOTIDE SEQUENCE</scope>
</reference>
<organism evidence="2 3">
    <name type="scientific">Staurois parvus</name>
    <dbReference type="NCBI Taxonomy" id="386267"/>
    <lineage>
        <taxon>Eukaryota</taxon>
        <taxon>Metazoa</taxon>
        <taxon>Chordata</taxon>
        <taxon>Craniata</taxon>
        <taxon>Vertebrata</taxon>
        <taxon>Euteleostomi</taxon>
        <taxon>Amphibia</taxon>
        <taxon>Batrachia</taxon>
        <taxon>Anura</taxon>
        <taxon>Neobatrachia</taxon>
        <taxon>Ranoidea</taxon>
        <taxon>Ranidae</taxon>
        <taxon>Staurois</taxon>
    </lineage>
</organism>
<proteinExistence type="predicted"/>
<evidence type="ECO:0000256" key="1">
    <source>
        <dbReference type="SAM" id="MobiDB-lite"/>
    </source>
</evidence>
<gene>
    <name evidence="2" type="ORF">SPARVUS_LOCUS3938722</name>
</gene>
<evidence type="ECO:0000313" key="2">
    <source>
        <dbReference type="EMBL" id="CAI9552742.1"/>
    </source>
</evidence>
<protein>
    <submittedName>
        <fullName evidence="2">Uncharacterized protein</fullName>
    </submittedName>
</protein>
<dbReference type="EMBL" id="CATNWA010006746">
    <property type="protein sequence ID" value="CAI9552742.1"/>
    <property type="molecule type" value="Genomic_DNA"/>
</dbReference>
<feature type="region of interest" description="Disordered" evidence="1">
    <location>
        <begin position="1"/>
        <end position="24"/>
    </location>
</feature>
<evidence type="ECO:0000313" key="3">
    <source>
        <dbReference type="Proteomes" id="UP001162483"/>
    </source>
</evidence>
<dbReference type="Proteomes" id="UP001162483">
    <property type="component" value="Unassembled WGS sequence"/>
</dbReference>
<comment type="caution">
    <text evidence="2">The sequence shown here is derived from an EMBL/GenBank/DDBJ whole genome shotgun (WGS) entry which is preliminary data.</text>
</comment>
<name>A0ABN9BZA0_9NEOB</name>
<accession>A0ABN9BZA0</accession>
<keyword evidence="3" id="KW-1185">Reference proteome</keyword>